<feature type="region of interest" description="Disordered" evidence="1">
    <location>
        <begin position="1"/>
        <end position="31"/>
    </location>
</feature>
<accession>A0AAN7AR38</accession>
<protein>
    <submittedName>
        <fullName evidence="2">Uncharacterized protein</fullName>
    </submittedName>
</protein>
<proteinExistence type="predicted"/>
<feature type="compositionally biased region" description="Basic and acidic residues" evidence="1">
    <location>
        <begin position="1"/>
        <end position="30"/>
    </location>
</feature>
<dbReference type="AlphaFoldDB" id="A0AAN7AR38"/>
<dbReference type="Proteomes" id="UP001303160">
    <property type="component" value="Unassembled WGS sequence"/>
</dbReference>
<sequence length="76" mass="8102">MDKVKDTMRKGFEKATKINDEPAPEKKHDALNTTYPAQAHLAGMVGGTDTHLGNVAAHTGQREVGKSSMGQPSSKP</sequence>
<feature type="region of interest" description="Disordered" evidence="1">
    <location>
        <begin position="44"/>
        <end position="76"/>
    </location>
</feature>
<reference evidence="2" key="2">
    <citation type="submission" date="2023-05" db="EMBL/GenBank/DDBJ databases">
        <authorList>
            <consortium name="Lawrence Berkeley National Laboratory"/>
            <person name="Steindorff A."/>
            <person name="Hensen N."/>
            <person name="Bonometti L."/>
            <person name="Westerberg I."/>
            <person name="Brannstrom I.O."/>
            <person name="Guillou S."/>
            <person name="Cros-Aarteil S."/>
            <person name="Calhoun S."/>
            <person name="Haridas S."/>
            <person name="Kuo A."/>
            <person name="Mondo S."/>
            <person name="Pangilinan J."/>
            <person name="Riley R."/>
            <person name="Labutti K."/>
            <person name="Andreopoulos B."/>
            <person name="Lipzen A."/>
            <person name="Chen C."/>
            <person name="Yanf M."/>
            <person name="Daum C."/>
            <person name="Ng V."/>
            <person name="Clum A."/>
            <person name="Ohm R."/>
            <person name="Martin F."/>
            <person name="Silar P."/>
            <person name="Natvig D."/>
            <person name="Lalanne C."/>
            <person name="Gautier V."/>
            <person name="Ament-Velasquez S.L."/>
            <person name="Kruys A."/>
            <person name="Hutchinson M.I."/>
            <person name="Powell A.J."/>
            <person name="Barry K."/>
            <person name="Miller A.N."/>
            <person name="Grigoriev I.V."/>
            <person name="Debuchy R."/>
            <person name="Gladieux P."/>
            <person name="Thoren M.H."/>
            <person name="Johannesson H."/>
        </authorList>
    </citation>
    <scope>NUCLEOTIDE SEQUENCE</scope>
    <source>
        <strain evidence="2">CBS 315.58</strain>
    </source>
</reference>
<dbReference type="EMBL" id="MU863995">
    <property type="protein sequence ID" value="KAK4196044.1"/>
    <property type="molecule type" value="Genomic_DNA"/>
</dbReference>
<reference evidence="2" key="1">
    <citation type="journal article" date="2023" name="Mol. Phylogenet. Evol.">
        <title>Genome-scale phylogeny and comparative genomics of the fungal order Sordariales.</title>
        <authorList>
            <person name="Hensen N."/>
            <person name="Bonometti L."/>
            <person name="Westerberg I."/>
            <person name="Brannstrom I.O."/>
            <person name="Guillou S."/>
            <person name="Cros-Aarteil S."/>
            <person name="Calhoun S."/>
            <person name="Haridas S."/>
            <person name="Kuo A."/>
            <person name="Mondo S."/>
            <person name="Pangilinan J."/>
            <person name="Riley R."/>
            <person name="LaButti K."/>
            <person name="Andreopoulos B."/>
            <person name="Lipzen A."/>
            <person name="Chen C."/>
            <person name="Yan M."/>
            <person name="Daum C."/>
            <person name="Ng V."/>
            <person name="Clum A."/>
            <person name="Steindorff A."/>
            <person name="Ohm R.A."/>
            <person name="Martin F."/>
            <person name="Silar P."/>
            <person name="Natvig D.O."/>
            <person name="Lalanne C."/>
            <person name="Gautier V."/>
            <person name="Ament-Velasquez S.L."/>
            <person name="Kruys A."/>
            <person name="Hutchinson M.I."/>
            <person name="Powell A.J."/>
            <person name="Barry K."/>
            <person name="Miller A.N."/>
            <person name="Grigoriev I.V."/>
            <person name="Debuchy R."/>
            <person name="Gladieux P."/>
            <person name="Hiltunen Thoren M."/>
            <person name="Johannesson H."/>
        </authorList>
    </citation>
    <scope>NUCLEOTIDE SEQUENCE</scope>
    <source>
        <strain evidence="2">CBS 315.58</strain>
    </source>
</reference>
<gene>
    <name evidence="2" type="ORF">QBC40DRAFT_13918</name>
</gene>
<evidence type="ECO:0000256" key="1">
    <source>
        <dbReference type="SAM" id="MobiDB-lite"/>
    </source>
</evidence>
<organism evidence="2 3">
    <name type="scientific">Triangularia verruculosa</name>
    <dbReference type="NCBI Taxonomy" id="2587418"/>
    <lineage>
        <taxon>Eukaryota</taxon>
        <taxon>Fungi</taxon>
        <taxon>Dikarya</taxon>
        <taxon>Ascomycota</taxon>
        <taxon>Pezizomycotina</taxon>
        <taxon>Sordariomycetes</taxon>
        <taxon>Sordariomycetidae</taxon>
        <taxon>Sordariales</taxon>
        <taxon>Podosporaceae</taxon>
        <taxon>Triangularia</taxon>
    </lineage>
</organism>
<evidence type="ECO:0000313" key="3">
    <source>
        <dbReference type="Proteomes" id="UP001303160"/>
    </source>
</evidence>
<evidence type="ECO:0000313" key="2">
    <source>
        <dbReference type="EMBL" id="KAK4196044.1"/>
    </source>
</evidence>
<keyword evidence="3" id="KW-1185">Reference proteome</keyword>
<name>A0AAN7AR38_9PEZI</name>
<comment type="caution">
    <text evidence="2">The sequence shown here is derived from an EMBL/GenBank/DDBJ whole genome shotgun (WGS) entry which is preliminary data.</text>
</comment>